<reference evidence="13" key="1">
    <citation type="journal article" date="2015" name="Genome Announc.">
        <title>Complete Genome Sequence of Herbaspirillum hiltneri N3 (DSM 17495), Isolated from Surface-Sterilized Wheat Roots.</title>
        <authorList>
            <person name="Guizelini D."/>
            <person name="Saizaki P.M."/>
            <person name="Coimbra N.A."/>
            <person name="Weiss V.A."/>
            <person name="Faoro H."/>
            <person name="Sfeir M.Z."/>
            <person name="Baura V.A."/>
            <person name="Monteiro R.A."/>
            <person name="Chubatsu L.S."/>
            <person name="Souza E.M."/>
            <person name="Cruz L.M."/>
            <person name="Pedrosa F.O."/>
            <person name="Raittz R.T."/>
            <person name="Marchaukoski J.N."/>
            <person name="Steffens M.B."/>
        </authorList>
    </citation>
    <scope>NUCLEOTIDE SEQUENCE [LARGE SCALE GENOMIC DNA]</scope>
    <source>
        <strain evidence="13">N3</strain>
    </source>
</reference>
<feature type="signal peptide" evidence="9">
    <location>
        <begin position="1"/>
        <end position="23"/>
    </location>
</feature>
<keyword evidence="7" id="KW-0393">Immunoglobulin domain</keyword>
<dbReference type="SUPFAM" id="SSF49584">
    <property type="entry name" value="Periplasmic chaperone C-domain"/>
    <property type="match status" value="1"/>
</dbReference>
<name>A0ABM5V3H4_9BURK</name>
<evidence type="ECO:0000256" key="1">
    <source>
        <dbReference type="ARBA" id="ARBA00004418"/>
    </source>
</evidence>
<comment type="similarity">
    <text evidence="2 8">Belongs to the periplasmic pilus chaperone family.</text>
</comment>
<evidence type="ECO:0000256" key="3">
    <source>
        <dbReference type="ARBA" id="ARBA00022558"/>
    </source>
</evidence>
<protein>
    <submittedName>
        <fullName evidence="12">Pilus assembly protein</fullName>
    </submittedName>
</protein>
<keyword evidence="3" id="KW-1029">Fimbrium biogenesis</keyword>
<dbReference type="InterPro" id="IPR008962">
    <property type="entry name" value="PapD-like_sf"/>
</dbReference>
<evidence type="ECO:0000259" key="10">
    <source>
        <dbReference type="Pfam" id="PF00345"/>
    </source>
</evidence>
<sequence>MKRNITRTAVALLLVASAASSWASVVIHGTRVIFPSSEKEVSVRLSNEGVSPGLVQTWMDAGDISAKPDETKVPFILTPPLFRIEPGQGQTLRMIHTREPLPQDKESVFYLNLLEIPPRPVDLEAENANLMQMAFRTRIKVFYRPKALDSQEAYSKGPTQFAWTVVREGSGYALEVRNPTPYYFSLINAGLTSAVEGGADIMNSEGGMVAPGGTQKYPLKDLKSMPAPGQKVKFEFLNDYGGAILGEGVLSK</sequence>
<keyword evidence="13" id="KW-1185">Reference proteome</keyword>
<dbReference type="Proteomes" id="UP000063429">
    <property type="component" value="Chromosome"/>
</dbReference>
<dbReference type="Pfam" id="PF02753">
    <property type="entry name" value="PapD_C"/>
    <property type="match status" value="1"/>
</dbReference>
<feature type="domain" description="Pili assembly chaperone C-terminal" evidence="11">
    <location>
        <begin position="176"/>
        <end position="243"/>
    </location>
</feature>
<keyword evidence="5" id="KW-0574">Periplasm</keyword>
<dbReference type="PRINTS" id="PR00969">
    <property type="entry name" value="CHAPERONPILI"/>
</dbReference>
<evidence type="ECO:0000256" key="4">
    <source>
        <dbReference type="ARBA" id="ARBA00022729"/>
    </source>
</evidence>
<dbReference type="InterPro" id="IPR016148">
    <property type="entry name" value="Pili_assmbl_chaperone_C"/>
</dbReference>
<dbReference type="PROSITE" id="PS00635">
    <property type="entry name" value="PILI_CHAPERONE"/>
    <property type="match status" value="1"/>
</dbReference>
<evidence type="ECO:0000256" key="7">
    <source>
        <dbReference type="ARBA" id="ARBA00023319"/>
    </source>
</evidence>
<evidence type="ECO:0000313" key="12">
    <source>
        <dbReference type="EMBL" id="AKZ64148.1"/>
    </source>
</evidence>
<dbReference type="InterPro" id="IPR050643">
    <property type="entry name" value="Periplasmic_pilus_chap"/>
</dbReference>
<dbReference type="InterPro" id="IPR036316">
    <property type="entry name" value="Pili_assmbl_chap_C_dom_sf"/>
</dbReference>
<dbReference type="InterPro" id="IPR001829">
    <property type="entry name" value="Pili_assmbl_chaperone_bac"/>
</dbReference>
<dbReference type="SUPFAM" id="SSF49354">
    <property type="entry name" value="PapD-like"/>
    <property type="match status" value="1"/>
</dbReference>
<organism evidence="12 13">
    <name type="scientific">Herbaspirillum hiltneri N3</name>
    <dbReference type="NCBI Taxonomy" id="1262470"/>
    <lineage>
        <taxon>Bacteria</taxon>
        <taxon>Pseudomonadati</taxon>
        <taxon>Pseudomonadota</taxon>
        <taxon>Betaproteobacteria</taxon>
        <taxon>Burkholderiales</taxon>
        <taxon>Oxalobacteraceae</taxon>
        <taxon>Herbaspirillum</taxon>
    </lineage>
</organism>
<comment type="subcellular location">
    <subcellularLocation>
        <location evidence="1 8">Periplasm</location>
    </subcellularLocation>
</comment>
<keyword evidence="4 9" id="KW-0732">Signal</keyword>
<accession>A0ABM5V3H4</accession>
<dbReference type="PANTHER" id="PTHR30251">
    <property type="entry name" value="PILUS ASSEMBLY CHAPERONE"/>
    <property type="match status" value="1"/>
</dbReference>
<evidence type="ECO:0000256" key="9">
    <source>
        <dbReference type="SAM" id="SignalP"/>
    </source>
</evidence>
<dbReference type="InterPro" id="IPR016147">
    <property type="entry name" value="Pili_assmbl_chaperone_N"/>
</dbReference>
<evidence type="ECO:0000256" key="5">
    <source>
        <dbReference type="ARBA" id="ARBA00022764"/>
    </source>
</evidence>
<evidence type="ECO:0000256" key="2">
    <source>
        <dbReference type="ARBA" id="ARBA00007399"/>
    </source>
</evidence>
<evidence type="ECO:0000256" key="6">
    <source>
        <dbReference type="ARBA" id="ARBA00023186"/>
    </source>
</evidence>
<dbReference type="RefSeq" id="WP_053199389.1">
    <property type="nucleotide sequence ID" value="NZ_CP011409.1"/>
</dbReference>
<evidence type="ECO:0000313" key="13">
    <source>
        <dbReference type="Proteomes" id="UP000063429"/>
    </source>
</evidence>
<proteinExistence type="inferred from homology"/>
<keyword evidence="6 8" id="KW-0143">Chaperone</keyword>
<evidence type="ECO:0000259" key="11">
    <source>
        <dbReference type="Pfam" id="PF02753"/>
    </source>
</evidence>
<dbReference type="Gene3D" id="2.60.40.10">
    <property type="entry name" value="Immunoglobulins"/>
    <property type="match status" value="2"/>
</dbReference>
<feature type="chain" id="PRO_5047237448" evidence="9">
    <location>
        <begin position="24"/>
        <end position="252"/>
    </location>
</feature>
<dbReference type="InterPro" id="IPR018046">
    <property type="entry name" value="Pili_assmbl_chaperone_CS"/>
</dbReference>
<gene>
    <name evidence="12" type="ORF">F506_17070</name>
</gene>
<dbReference type="EMBL" id="CP011409">
    <property type="protein sequence ID" value="AKZ64148.1"/>
    <property type="molecule type" value="Genomic_DNA"/>
</dbReference>
<feature type="domain" description="Pili assembly chaperone N-terminal" evidence="10">
    <location>
        <begin position="24"/>
        <end position="148"/>
    </location>
</feature>
<evidence type="ECO:0000256" key="8">
    <source>
        <dbReference type="RuleBase" id="RU003918"/>
    </source>
</evidence>
<dbReference type="Pfam" id="PF00345">
    <property type="entry name" value="PapD_N"/>
    <property type="match status" value="1"/>
</dbReference>
<dbReference type="PANTHER" id="PTHR30251:SF2">
    <property type="entry name" value="FIMBRIAL CHAPERONE YADV-RELATED"/>
    <property type="match status" value="1"/>
</dbReference>
<dbReference type="InterPro" id="IPR013783">
    <property type="entry name" value="Ig-like_fold"/>
</dbReference>